<name>A0ABM3ZEJ3_PANGU</name>
<sequence length="458" mass="49960">MERKLDFFLKENTNEDTTLQNLWDTTKASQLTAQEAQQVNIWSALWTLGQHLIYLGGGVKVDSAHALDSFSSSSHQRRSLCSRLLEEGPNRRDDSMARPWVVSVSHSSAGKSSGSPDYSLGGSGGSDVLRWSVRCPDSSIRRRSPGRSPRWLDNLGVSERIAGSVNIWSALWTLGQHLIYLGGGVKVDSAHALDSFSSSSHQRRSLCSRLLEEGPNRRDDSMARPWVVSVSHSSAGKSSGSPDYSLGGSGGSDVLRWSVRCPDSSIRRRSPGRSPRWLDNLGVSERIAGSVNIWSALWTLGQHLIYLGGGVKVDSAHALDSFSSSSHQRRSLCSRLLEEGPNRRDDSMARPWVVSVSHSSAGKSSGSPDYSLGGSGGSDVLRWSVRCPDSSIRRRSPGRSPRWLDNLGVSERIAGSVNIWSALWTLGQHLIYLGGGVKEVDHVVLARGIPWSALLIKR</sequence>
<keyword evidence="1" id="KW-1185">Reference proteome</keyword>
<dbReference type="GeneID" id="132711536"/>
<accession>A0ABM3ZEJ3</accession>
<dbReference type="RefSeq" id="XP_060546790.1">
    <property type="nucleotide sequence ID" value="XM_060690807.1"/>
</dbReference>
<reference evidence="2" key="1">
    <citation type="submission" date="2025-08" db="UniProtKB">
        <authorList>
            <consortium name="RefSeq"/>
        </authorList>
    </citation>
    <scope>IDENTIFICATION</scope>
    <source>
        <tissue evidence="2">Blood</tissue>
    </source>
</reference>
<gene>
    <name evidence="2" type="primary">LOC132711536</name>
</gene>
<protein>
    <submittedName>
        <fullName evidence="2">Uncharacterized protein LOC132711536 isoform X1</fullName>
    </submittedName>
</protein>
<evidence type="ECO:0000313" key="1">
    <source>
        <dbReference type="Proteomes" id="UP001652622"/>
    </source>
</evidence>
<organism evidence="1 2">
    <name type="scientific">Pantherophis guttatus</name>
    <name type="common">Corn snake</name>
    <name type="synonym">Elaphe guttata</name>
    <dbReference type="NCBI Taxonomy" id="94885"/>
    <lineage>
        <taxon>Eukaryota</taxon>
        <taxon>Metazoa</taxon>
        <taxon>Chordata</taxon>
        <taxon>Craniata</taxon>
        <taxon>Vertebrata</taxon>
        <taxon>Euteleostomi</taxon>
        <taxon>Lepidosauria</taxon>
        <taxon>Squamata</taxon>
        <taxon>Bifurcata</taxon>
        <taxon>Unidentata</taxon>
        <taxon>Episquamata</taxon>
        <taxon>Toxicofera</taxon>
        <taxon>Serpentes</taxon>
        <taxon>Colubroidea</taxon>
        <taxon>Colubridae</taxon>
        <taxon>Colubrinae</taxon>
        <taxon>Pantherophis</taxon>
    </lineage>
</organism>
<evidence type="ECO:0000313" key="2">
    <source>
        <dbReference type="RefSeq" id="XP_060546790.1"/>
    </source>
</evidence>
<proteinExistence type="predicted"/>
<dbReference type="Proteomes" id="UP001652622">
    <property type="component" value="Unplaced"/>
</dbReference>